<sequence length="56" mass="5935">MNISTPTLICIIMLFLLAATIQANGREGCSPGILGCRHKGSRGIENTPGHVVVDEE</sequence>
<dbReference type="Proteomes" id="UP000001055">
    <property type="component" value="Unassembled WGS sequence"/>
</dbReference>
<dbReference type="GeneID" id="5971583"/>
<evidence type="ECO:0000256" key="1">
    <source>
        <dbReference type="SAM" id="SignalP"/>
    </source>
</evidence>
<accession>Q0UVB6</accession>
<dbReference type="KEGG" id="pno:SNOG_04298"/>
<feature type="signal peptide" evidence="1">
    <location>
        <begin position="1"/>
        <end position="25"/>
    </location>
</feature>
<gene>
    <name evidence="2" type="ORF">SNOG_04298</name>
</gene>
<dbReference type="AlphaFoldDB" id="Q0UVB6"/>
<protein>
    <submittedName>
        <fullName evidence="2">Uncharacterized protein</fullName>
    </submittedName>
</protein>
<dbReference type="InParanoid" id="Q0UVB6"/>
<organism evidence="2 3">
    <name type="scientific">Phaeosphaeria nodorum (strain SN15 / ATCC MYA-4574 / FGSC 10173)</name>
    <name type="common">Glume blotch fungus</name>
    <name type="synonym">Parastagonospora nodorum</name>
    <dbReference type="NCBI Taxonomy" id="321614"/>
    <lineage>
        <taxon>Eukaryota</taxon>
        <taxon>Fungi</taxon>
        <taxon>Dikarya</taxon>
        <taxon>Ascomycota</taxon>
        <taxon>Pezizomycotina</taxon>
        <taxon>Dothideomycetes</taxon>
        <taxon>Pleosporomycetidae</taxon>
        <taxon>Pleosporales</taxon>
        <taxon>Pleosporineae</taxon>
        <taxon>Phaeosphaeriaceae</taxon>
        <taxon>Parastagonospora</taxon>
    </lineage>
</organism>
<name>Q0UVB6_PHANO</name>
<dbReference type="RefSeq" id="XP_001794715.1">
    <property type="nucleotide sequence ID" value="XM_001794663.1"/>
</dbReference>
<feature type="chain" id="PRO_5004178419" evidence="1">
    <location>
        <begin position="26"/>
        <end position="56"/>
    </location>
</feature>
<dbReference type="EMBL" id="CH445330">
    <property type="protein sequence ID" value="EAT88058.2"/>
    <property type="molecule type" value="Genomic_DNA"/>
</dbReference>
<evidence type="ECO:0000313" key="3">
    <source>
        <dbReference type="Proteomes" id="UP000001055"/>
    </source>
</evidence>
<keyword evidence="1" id="KW-0732">Signal</keyword>
<proteinExistence type="predicted"/>
<reference evidence="3" key="1">
    <citation type="journal article" date="2007" name="Plant Cell">
        <title>Dothideomycete-plant interactions illuminated by genome sequencing and EST analysis of the wheat pathogen Stagonospora nodorum.</title>
        <authorList>
            <person name="Hane J.K."/>
            <person name="Lowe R.G."/>
            <person name="Solomon P.S."/>
            <person name="Tan K.C."/>
            <person name="Schoch C.L."/>
            <person name="Spatafora J.W."/>
            <person name="Crous P.W."/>
            <person name="Kodira C."/>
            <person name="Birren B.W."/>
            <person name="Galagan J.E."/>
            <person name="Torriani S.F."/>
            <person name="McDonald B.A."/>
            <person name="Oliver R.P."/>
        </authorList>
    </citation>
    <scope>NUCLEOTIDE SEQUENCE [LARGE SCALE GENOMIC DNA]</scope>
    <source>
        <strain evidence="3">SN15 / ATCC MYA-4574 / FGSC 10173</strain>
    </source>
</reference>
<evidence type="ECO:0000313" key="2">
    <source>
        <dbReference type="EMBL" id="EAT88058.2"/>
    </source>
</evidence>